<gene>
    <name evidence="4" type="ORF">HELGO_WM27273</name>
</gene>
<dbReference type="InterPro" id="IPR051099">
    <property type="entry name" value="AGR/TXD"/>
</dbReference>
<evidence type="ECO:0000256" key="1">
    <source>
        <dbReference type="ARBA" id="ARBA00022729"/>
    </source>
</evidence>
<feature type="chain" id="PRO_5027777991" evidence="2">
    <location>
        <begin position="20"/>
        <end position="380"/>
    </location>
</feature>
<organism evidence="4">
    <name type="scientific">uncultured Aureispira sp</name>
    <dbReference type="NCBI Taxonomy" id="1331704"/>
    <lineage>
        <taxon>Bacteria</taxon>
        <taxon>Pseudomonadati</taxon>
        <taxon>Bacteroidota</taxon>
        <taxon>Saprospiria</taxon>
        <taxon>Saprospirales</taxon>
        <taxon>Saprospiraceae</taxon>
        <taxon>Aureispira</taxon>
        <taxon>environmental samples</taxon>
    </lineage>
</organism>
<keyword evidence="1 2" id="KW-0732">Signal</keyword>
<dbReference type="PROSITE" id="PS51352">
    <property type="entry name" value="THIOREDOXIN_2"/>
    <property type="match status" value="1"/>
</dbReference>
<feature type="signal peptide" evidence="2">
    <location>
        <begin position="1"/>
        <end position="19"/>
    </location>
</feature>
<dbReference type="SUPFAM" id="SSF52833">
    <property type="entry name" value="Thioredoxin-like"/>
    <property type="match status" value="1"/>
</dbReference>
<dbReference type="AlphaFoldDB" id="A0A6S6UEE2"/>
<dbReference type="EMBL" id="CACVAQ010000549">
    <property type="protein sequence ID" value="CAA6830359.1"/>
    <property type="molecule type" value="Genomic_DNA"/>
</dbReference>
<dbReference type="InterPro" id="IPR012336">
    <property type="entry name" value="Thioredoxin-like_fold"/>
</dbReference>
<dbReference type="PANTHER" id="PTHR15337">
    <property type="entry name" value="ANTERIOR GRADIENT PROTEIN-RELATED"/>
    <property type="match status" value="1"/>
</dbReference>
<evidence type="ECO:0000256" key="2">
    <source>
        <dbReference type="SAM" id="SignalP"/>
    </source>
</evidence>
<evidence type="ECO:0000259" key="3">
    <source>
        <dbReference type="PROSITE" id="PS51352"/>
    </source>
</evidence>
<dbReference type="InterPro" id="IPR036249">
    <property type="entry name" value="Thioredoxin-like_sf"/>
</dbReference>
<sequence>MKQLLTGLLIVASFQLALAEDGIHFFKGTMAEAQELAAKEHKIIFMDAYTAWCGPCKRMARDVFSDAEVGKFFNKHFINIKVDMEKGEGPRLAGKYRVNSYPTLLFLDEKGEVVHAAKGGRPSDQFLGLGKIALGKNDKSADYTKEYEEGKRDPSFLRAYAYALLNGGKPNLKIANEYLKTQTEFSSSENLEFLFDFANEADSKIFEKAVENKDAIIKLKSAQAFKDQLKAACNATVDKAIEFKVPNLVNEAKAKMKLADPKYAKEYAMYVDIKYAAGTKDIPAYVKFADKYLKKYAKKDAKTLNQYARSVLMQTSEAKLLETAEKWVKQATNIDYKADYLRTHSAILNKLGRTKEAQEINTKASELDGKGPRIPAVLQH</sequence>
<dbReference type="PANTHER" id="PTHR15337:SF11">
    <property type="entry name" value="THIOREDOXIN DOMAIN-CONTAINING PROTEIN"/>
    <property type="match status" value="1"/>
</dbReference>
<protein>
    <submittedName>
        <fullName evidence="4">Thioredoxin domain containing protein</fullName>
    </submittedName>
</protein>
<feature type="domain" description="Thioredoxin" evidence="3">
    <location>
        <begin position="5"/>
        <end position="135"/>
    </location>
</feature>
<dbReference type="InterPro" id="IPR013766">
    <property type="entry name" value="Thioredoxin_domain"/>
</dbReference>
<dbReference type="Gene3D" id="3.40.30.10">
    <property type="entry name" value="Glutaredoxin"/>
    <property type="match status" value="1"/>
</dbReference>
<dbReference type="Pfam" id="PF13098">
    <property type="entry name" value="Thioredoxin_2"/>
    <property type="match status" value="1"/>
</dbReference>
<proteinExistence type="predicted"/>
<evidence type="ECO:0000313" key="4">
    <source>
        <dbReference type="EMBL" id="CAA6830359.1"/>
    </source>
</evidence>
<reference evidence="4" key="1">
    <citation type="submission" date="2020-01" db="EMBL/GenBank/DDBJ databases">
        <authorList>
            <person name="Meier V. D."/>
            <person name="Meier V D."/>
        </authorList>
    </citation>
    <scope>NUCLEOTIDE SEQUENCE</scope>
    <source>
        <strain evidence="4">HLG_WM_MAG_10</strain>
    </source>
</reference>
<name>A0A6S6UEE2_9BACT</name>
<accession>A0A6S6UEE2</accession>